<evidence type="ECO:0000313" key="2">
    <source>
        <dbReference type="EMBL" id="CDN40180.1"/>
    </source>
</evidence>
<dbReference type="AlphaFoldDB" id="A0A292IH17"/>
<dbReference type="Proteomes" id="UP000261764">
    <property type="component" value="Chromosome I"/>
</dbReference>
<dbReference type="Gene3D" id="3.40.109.10">
    <property type="entry name" value="NADH Oxidase"/>
    <property type="match status" value="1"/>
</dbReference>
<gene>
    <name evidence="2" type="ORF">MAMA39_00550</name>
</gene>
<keyword evidence="3" id="KW-1185">Reference proteome</keyword>
<organism evidence="2 3">
    <name type="scientific">Mycoplasma amphoriforme A39</name>
    <dbReference type="NCBI Taxonomy" id="572419"/>
    <lineage>
        <taxon>Bacteria</taxon>
        <taxon>Bacillati</taxon>
        <taxon>Mycoplasmatota</taxon>
        <taxon>Mollicutes</taxon>
        <taxon>Mycoplasmataceae</taxon>
        <taxon>Mycoplasma</taxon>
    </lineage>
</organism>
<dbReference type="InterPro" id="IPR020051">
    <property type="entry name" value="SagB-type_dehydrogenase"/>
</dbReference>
<proteinExistence type="predicted"/>
<dbReference type="SUPFAM" id="SSF55469">
    <property type="entry name" value="FMN-dependent nitroreductase-like"/>
    <property type="match status" value="1"/>
</dbReference>
<dbReference type="PANTHER" id="PTHR43745">
    <property type="entry name" value="NITROREDUCTASE MJ1384-RELATED"/>
    <property type="match status" value="1"/>
</dbReference>
<dbReference type="EMBL" id="HG937516">
    <property type="protein sequence ID" value="CDN40180.1"/>
    <property type="molecule type" value="Genomic_DNA"/>
</dbReference>
<protein>
    <recommendedName>
        <fullName evidence="1">Nitroreductase domain-containing protein</fullName>
    </recommendedName>
</protein>
<evidence type="ECO:0000259" key="1">
    <source>
        <dbReference type="Pfam" id="PF00881"/>
    </source>
</evidence>
<dbReference type="NCBIfam" id="TIGR03605">
    <property type="entry name" value="antibiot_sagB"/>
    <property type="match status" value="1"/>
</dbReference>
<reference evidence="2 3" key="1">
    <citation type="journal article" date="2015" name="Clin. Infect. Dis.">
        <title>Genomic Investigations unmask Mycoplasma amphoriforme, a new respiratory pathogen.</title>
        <authorList>
            <person name="Gillespie S.H."/>
            <person name="Ling C.L."/>
            <person name="Oravcova K."/>
            <person name="Pinheiro M."/>
            <person name="Wells L."/>
            <person name="Bryant J.M."/>
            <person name="McHugh T.D."/>
            <person name="Bebear C."/>
            <person name="Webster D."/>
            <person name="Harris S.R."/>
            <person name="Seth-Smith H.M."/>
            <person name="Thomson N.R."/>
        </authorList>
    </citation>
    <scope>NUCLEOTIDE SEQUENCE [LARGE SCALE GENOMIC DNA]</scope>
    <source>
        <strain evidence="2 3">A39</strain>
    </source>
</reference>
<dbReference type="Pfam" id="PF00881">
    <property type="entry name" value="Nitroreductase"/>
    <property type="match status" value="1"/>
</dbReference>
<sequence length="296" mass="34158">MNKDETSLKLFKSIVYDFKPTYLNVTNNSIVGSDLTLASKLFLQHFENDFNLIELYLHNFNLYYINYDLLSGFKLYSSFIYSSFYETKNEMSKMKDIVYDEFIAFEQKPSKLERLSTLINIRESVRNFAKYNMSFKDLSAILQYAFGVTNLGKRTFSSAGSLYPIDLYFYANNVKGLRNAVYKTTQNGIEVIKSDELFDMDQAAKMDNINYLDSNIFLFFVWNSNISRFKYSNASLGFAFIEVGEIVRNLELVSASLDYGMCSLGGFNKIYIENFLSLDKAYCSHVIHAAIIGKKD</sequence>
<dbReference type="PANTHER" id="PTHR43745:SF2">
    <property type="entry name" value="NITROREDUCTASE MJ1384-RELATED"/>
    <property type="match status" value="1"/>
</dbReference>
<name>A0A292IH17_9MOLU</name>
<dbReference type="GO" id="GO:0016491">
    <property type="term" value="F:oxidoreductase activity"/>
    <property type="evidence" value="ECO:0007669"/>
    <property type="project" value="InterPro"/>
</dbReference>
<dbReference type="InterPro" id="IPR052544">
    <property type="entry name" value="Bacteriocin_Proc_Enz"/>
</dbReference>
<dbReference type="InterPro" id="IPR029479">
    <property type="entry name" value="Nitroreductase"/>
</dbReference>
<dbReference type="InterPro" id="IPR000415">
    <property type="entry name" value="Nitroreductase-like"/>
</dbReference>
<feature type="domain" description="Nitroreductase" evidence="1">
    <location>
        <begin position="122"/>
        <end position="282"/>
    </location>
</feature>
<dbReference type="KEGG" id="mamp:MAMA39_00550"/>
<dbReference type="CDD" id="cd02142">
    <property type="entry name" value="McbC_SagB-like_oxidoreductase"/>
    <property type="match status" value="1"/>
</dbReference>
<accession>A0A292IH17</accession>
<evidence type="ECO:0000313" key="3">
    <source>
        <dbReference type="Proteomes" id="UP000261764"/>
    </source>
</evidence>